<feature type="domain" description="M23ase beta-sheet core" evidence="3">
    <location>
        <begin position="308"/>
        <end position="406"/>
    </location>
</feature>
<evidence type="ECO:0000256" key="1">
    <source>
        <dbReference type="ARBA" id="ARBA00022729"/>
    </source>
</evidence>
<name>A0A8J3BEJ0_9ACTN</name>
<organism evidence="4 5">
    <name type="scientific">Pilimelia terevasa</name>
    <dbReference type="NCBI Taxonomy" id="53372"/>
    <lineage>
        <taxon>Bacteria</taxon>
        <taxon>Bacillati</taxon>
        <taxon>Actinomycetota</taxon>
        <taxon>Actinomycetes</taxon>
        <taxon>Micromonosporales</taxon>
        <taxon>Micromonosporaceae</taxon>
        <taxon>Pilimelia</taxon>
    </lineage>
</organism>
<sequence>MTSRRERARRYIGAALAGAVAGTAVLGPAPPGAADPRADAERLHRQAVRASSVLEGATARAQAAFQQLGAAEAALPGARMKVASARGVVAGASAKAATARRRAADAAAKVAAAEQRYALRQAEVEAARAKSSEMISLTYRGAGLVRFNALLDATSPQDLSVRSGYADRIVAEQHAAVQRLLGMRMRARQAANGAELLRRVAVTARRQADAALAVARAAEAAAESAAAAVAVLVRRRTAALAVARQERRASLARYAAVRAEEARIAAQLRGWRGGPRLQVGGRLMMPVAGWKSSDFGMRYDPYFRVWQLHAGVDLAAGGGAPIAAAATGQVIRAGWNGGYGNFTCIGHGSRGGRYVSTCYGHQSQILVSAGRWVRAGQLIGRVGTTGASTGNHLHFEVRLDGQPVDPLGYLPGCLC</sequence>
<reference evidence="4" key="1">
    <citation type="journal article" date="2014" name="Int. J. Syst. Evol. Microbiol.">
        <title>Complete genome sequence of Corynebacterium casei LMG S-19264T (=DSM 44701T), isolated from a smear-ripened cheese.</title>
        <authorList>
            <consortium name="US DOE Joint Genome Institute (JGI-PGF)"/>
            <person name="Walter F."/>
            <person name="Albersmeier A."/>
            <person name="Kalinowski J."/>
            <person name="Ruckert C."/>
        </authorList>
    </citation>
    <scope>NUCLEOTIDE SEQUENCE</scope>
    <source>
        <strain evidence="4">JCM 3091</strain>
    </source>
</reference>
<dbReference type="InterPro" id="IPR016047">
    <property type="entry name" value="M23ase_b-sheet_dom"/>
</dbReference>
<dbReference type="PANTHER" id="PTHR21666">
    <property type="entry name" value="PEPTIDASE-RELATED"/>
    <property type="match status" value="1"/>
</dbReference>
<dbReference type="GO" id="GO:0004222">
    <property type="term" value="F:metalloendopeptidase activity"/>
    <property type="evidence" value="ECO:0007669"/>
    <property type="project" value="TreeGrafter"/>
</dbReference>
<accession>A0A8J3BEJ0</accession>
<dbReference type="AlphaFoldDB" id="A0A8J3BEJ0"/>
<dbReference type="Proteomes" id="UP000662200">
    <property type="component" value="Unassembled WGS sequence"/>
</dbReference>
<keyword evidence="1" id="KW-0732">Signal</keyword>
<dbReference type="RefSeq" id="WP_229789280.1">
    <property type="nucleotide sequence ID" value="NZ_BMQC01000001.1"/>
</dbReference>
<evidence type="ECO:0000259" key="3">
    <source>
        <dbReference type="Pfam" id="PF01551"/>
    </source>
</evidence>
<gene>
    <name evidence="4" type="ORF">GCM10010124_05380</name>
</gene>
<dbReference type="InterPro" id="IPR050570">
    <property type="entry name" value="Cell_wall_metabolism_enzyme"/>
</dbReference>
<comment type="caution">
    <text evidence="4">The sequence shown here is derived from an EMBL/GenBank/DDBJ whole genome shotgun (WGS) entry which is preliminary data.</text>
</comment>
<protein>
    <recommendedName>
        <fullName evidence="3">M23ase beta-sheet core domain-containing protein</fullName>
    </recommendedName>
</protein>
<evidence type="ECO:0000313" key="5">
    <source>
        <dbReference type="Proteomes" id="UP000662200"/>
    </source>
</evidence>
<dbReference type="EMBL" id="BMQC01000001">
    <property type="protein sequence ID" value="GGK15570.1"/>
    <property type="molecule type" value="Genomic_DNA"/>
</dbReference>
<dbReference type="InterPro" id="IPR011055">
    <property type="entry name" value="Dup_hybrid_motif"/>
</dbReference>
<evidence type="ECO:0000256" key="2">
    <source>
        <dbReference type="SAM" id="Coils"/>
    </source>
</evidence>
<dbReference type="PANTHER" id="PTHR21666:SF289">
    <property type="entry name" value="L-ALA--D-GLU ENDOPEPTIDASE"/>
    <property type="match status" value="1"/>
</dbReference>
<keyword evidence="5" id="KW-1185">Reference proteome</keyword>
<dbReference type="Gene3D" id="2.70.70.10">
    <property type="entry name" value="Glucose Permease (Domain IIA)"/>
    <property type="match status" value="1"/>
</dbReference>
<feature type="coiled-coil region" evidence="2">
    <location>
        <begin position="96"/>
        <end position="130"/>
    </location>
</feature>
<proteinExistence type="predicted"/>
<evidence type="ECO:0000313" key="4">
    <source>
        <dbReference type="EMBL" id="GGK15570.1"/>
    </source>
</evidence>
<dbReference type="CDD" id="cd12797">
    <property type="entry name" value="M23_peptidase"/>
    <property type="match status" value="1"/>
</dbReference>
<dbReference type="SUPFAM" id="SSF51261">
    <property type="entry name" value="Duplicated hybrid motif"/>
    <property type="match status" value="1"/>
</dbReference>
<reference evidence="4" key="2">
    <citation type="submission" date="2020-09" db="EMBL/GenBank/DDBJ databases">
        <authorList>
            <person name="Sun Q."/>
            <person name="Ohkuma M."/>
        </authorList>
    </citation>
    <scope>NUCLEOTIDE SEQUENCE</scope>
    <source>
        <strain evidence="4">JCM 3091</strain>
    </source>
</reference>
<dbReference type="Pfam" id="PF01551">
    <property type="entry name" value="Peptidase_M23"/>
    <property type="match status" value="1"/>
</dbReference>
<keyword evidence="2" id="KW-0175">Coiled coil</keyword>